<dbReference type="InterPro" id="IPR002699">
    <property type="entry name" value="V_ATPase_D"/>
</dbReference>
<sequence length="346" mass="39521">MILHCVIKVVMLTSRIMRVKILEKNIIPKTLRTINYIRSELEDKEREEIFRFTIVQHKRFKWKKLEKIQLEPERTLNALVKNGILENAEMFKASLPGRPLNSLSNLHLLTSNFTKHFLYIVAMIPSEFNHKHVTDPCTSCTYKMLKRDAGHHNISDPNRSHMTASESLTTLAGDNLIIIKTSEESDSDDNFIPPRGLNIFGGITEVIDLIGESLSDNIFAEISKSEPPVIDRTLSIPLGDQCSNVLAIVSSAGPQTSLNISALTYILLTLRDLKTRWAREFLRLVQLIISFFCIQDPDCTDFYFDQEERTQTLRLNFNVTNPPQTCLVIPDIDGVEETEYRGEQNT</sequence>
<accession>A0A8S1BU37</accession>
<comment type="caution">
    <text evidence="5">The sequence shown here is derived from an EMBL/GenBank/DDBJ whole genome shotgun (WGS) entry which is preliminary data.</text>
</comment>
<comment type="function">
    <text evidence="4">Subunit of the V1 complex of vacuolar(H+)-ATPase (V-ATPase), a multisubunit enzyme composed of a peripheral complex (V1) that hydrolyzes ATP and a membrane integral complex (V0) that translocates protons. V-ATPase is responsible for acidifying and maintaining the pH of intracellular compartments and in some cell types, is targeted to the plasma membrane, where it is responsible for acidifying the extracellular environment.</text>
</comment>
<dbReference type="Pfam" id="PF01813">
    <property type="entry name" value="ATP-synt_D"/>
    <property type="match status" value="1"/>
</dbReference>
<organism evidence="5 6">
    <name type="scientific">Arctia plantaginis</name>
    <name type="common">Wood tiger moth</name>
    <name type="synonym">Phalaena plantaginis</name>
    <dbReference type="NCBI Taxonomy" id="874455"/>
    <lineage>
        <taxon>Eukaryota</taxon>
        <taxon>Metazoa</taxon>
        <taxon>Ecdysozoa</taxon>
        <taxon>Arthropoda</taxon>
        <taxon>Hexapoda</taxon>
        <taxon>Insecta</taxon>
        <taxon>Pterygota</taxon>
        <taxon>Neoptera</taxon>
        <taxon>Endopterygota</taxon>
        <taxon>Lepidoptera</taxon>
        <taxon>Glossata</taxon>
        <taxon>Ditrysia</taxon>
        <taxon>Noctuoidea</taxon>
        <taxon>Erebidae</taxon>
        <taxon>Arctiinae</taxon>
        <taxon>Arctia</taxon>
    </lineage>
</organism>
<gene>
    <name evidence="5" type="ORF">APLA_LOCUS17502</name>
</gene>
<evidence type="ECO:0000256" key="4">
    <source>
        <dbReference type="ARBA" id="ARBA00045737"/>
    </source>
</evidence>
<reference evidence="5 6" key="1">
    <citation type="submission" date="2020-04" db="EMBL/GenBank/DDBJ databases">
        <authorList>
            <person name="Wallbank WR R."/>
            <person name="Pardo Diaz C."/>
            <person name="Kozak K."/>
            <person name="Martin S."/>
            <person name="Jiggins C."/>
            <person name="Moest M."/>
            <person name="Warren A I."/>
            <person name="Byers J.R.P. K."/>
            <person name="Montejo-Kovacevich G."/>
            <person name="Yen C E."/>
        </authorList>
    </citation>
    <scope>NUCLEOTIDE SEQUENCE [LARGE SCALE GENOMIC DNA]</scope>
</reference>
<dbReference type="GO" id="GO:0046961">
    <property type="term" value="F:proton-transporting ATPase activity, rotational mechanism"/>
    <property type="evidence" value="ECO:0007669"/>
    <property type="project" value="InterPro"/>
</dbReference>
<dbReference type="AlphaFoldDB" id="A0A8S1BU37"/>
<keyword evidence="2" id="KW-0813">Transport</keyword>
<evidence type="ECO:0000313" key="6">
    <source>
        <dbReference type="Proteomes" id="UP000494256"/>
    </source>
</evidence>
<evidence type="ECO:0000313" key="5">
    <source>
        <dbReference type="EMBL" id="CAB3262024.1"/>
    </source>
</evidence>
<keyword evidence="3" id="KW-0406">Ion transport</keyword>
<comment type="similarity">
    <text evidence="1">Belongs to the V-ATPase D subunit family.</text>
</comment>
<dbReference type="EMBL" id="CADEBD010001048">
    <property type="protein sequence ID" value="CAB3262024.1"/>
    <property type="molecule type" value="Genomic_DNA"/>
</dbReference>
<dbReference type="Proteomes" id="UP000494256">
    <property type="component" value="Unassembled WGS sequence"/>
</dbReference>
<evidence type="ECO:0000256" key="2">
    <source>
        <dbReference type="ARBA" id="ARBA00022448"/>
    </source>
</evidence>
<evidence type="ECO:0000256" key="1">
    <source>
        <dbReference type="ARBA" id="ARBA00005850"/>
    </source>
</evidence>
<evidence type="ECO:0000256" key="3">
    <source>
        <dbReference type="ARBA" id="ARBA00023065"/>
    </source>
</evidence>
<name>A0A8S1BU37_ARCPL</name>
<dbReference type="OrthoDB" id="7486257at2759"/>
<proteinExistence type="inferred from homology"/>
<dbReference type="Gene3D" id="1.10.287.3240">
    <property type="match status" value="1"/>
</dbReference>
<protein>
    <submittedName>
        <fullName evidence="5">Uncharacterized protein</fullName>
    </submittedName>
</protein>